<proteinExistence type="predicted"/>
<comment type="caution">
    <text evidence="1">The sequence shown here is derived from an EMBL/GenBank/DDBJ whole genome shotgun (WGS) entry which is preliminary data.</text>
</comment>
<sequence length="114" mass="13425">MEVVQYTTAGQWSHCPGTDNPADHLTRVNFPSQLSASESWWHCLKWLTQNPEIRPTNDLSLYTQPLVEVELQKTEFQFFYVATLKPILEISRYSSYTKLLRMVAWIVRFVRNCK</sequence>
<name>A0A8T0FGY4_ARGBR</name>
<reference evidence="1" key="1">
    <citation type="journal article" date="2020" name="bioRxiv">
        <title>Chromosome-level reference genome of the European wasp spider Argiope bruennichi: a resource for studies on range expansion and evolutionary adaptation.</title>
        <authorList>
            <person name="Sheffer M.M."/>
            <person name="Hoppe A."/>
            <person name="Krehenwinkel H."/>
            <person name="Uhl G."/>
            <person name="Kuss A.W."/>
            <person name="Jensen L."/>
            <person name="Jensen C."/>
            <person name="Gillespie R.G."/>
            <person name="Hoff K.J."/>
            <person name="Prost S."/>
        </authorList>
    </citation>
    <scope>NUCLEOTIDE SEQUENCE</scope>
</reference>
<accession>A0A8T0FGY4</accession>
<dbReference type="EMBL" id="JABXBU010000015">
    <property type="protein sequence ID" value="KAF8788133.1"/>
    <property type="molecule type" value="Genomic_DNA"/>
</dbReference>
<dbReference type="AlphaFoldDB" id="A0A8T0FGY4"/>
<dbReference type="Proteomes" id="UP000807504">
    <property type="component" value="Unassembled WGS sequence"/>
</dbReference>
<evidence type="ECO:0000313" key="2">
    <source>
        <dbReference type="Proteomes" id="UP000807504"/>
    </source>
</evidence>
<keyword evidence="2" id="KW-1185">Reference proteome</keyword>
<protein>
    <submittedName>
        <fullName evidence="1">Uncharacterized protein</fullName>
    </submittedName>
</protein>
<organism evidence="1 2">
    <name type="scientific">Argiope bruennichi</name>
    <name type="common">Wasp spider</name>
    <name type="synonym">Aranea bruennichi</name>
    <dbReference type="NCBI Taxonomy" id="94029"/>
    <lineage>
        <taxon>Eukaryota</taxon>
        <taxon>Metazoa</taxon>
        <taxon>Ecdysozoa</taxon>
        <taxon>Arthropoda</taxon>
        <taxon>Chelicerata</taxon>
        <taxon>Arachnida</taxon>
        <taxon>Araneae</taxon>
        <taxon>Araneomorphae</taxon>
        <taxon>Entelegynae</taxon>
        <taxon>Araneoidea</taxon>
        <taxon>Araneidae</taxon>
        <taxon>Argiope</taxon>
    </lineage>
</organism>
<gene>
    <name evidence="1" type="ORF">HNY73_009667</name>
</gene>
<evidence type="ECO:0000313" key="1">
    <source>
        <dbReference type="EMBL" id="KAF8788133.1"/>
    </source>
</evidence>
<reference evidence="1" key="2">
    <citation type="submission" date="2020-06" db="EMBL/GenBank/DDBJ databases">
        <authorList>
            <person name="Sheffer M."/>
        </authorList>
    </citation>
    <scope>NUCLEOTIDE SEQUENCE</scope>
</reference>